<dbReference type="FunFam" id="2.160.20.60:FF:000001">
    <property type="entry name" value="Glutamate synthase, large subunit"/>
    <property type="match status" value="1"/>
</dbReference>
<keyword evidence="16" id="KW-0003">3Fe-4S</keyword>
<dbReference type="Gene3D" id="2.160.20.60">
    <property type="entry name" value="Glutamate synthase, alpha subunit, C-terminal domain"/>
    <property type="match status" value="1"/>
</dbReference>
<keyword evidence="24" id="KW-1185">Reference proteome</keyword>
<dbReference type="InterPro" id="IPR002489">
    <property type="entry name" value="Glu_synth_asu_C"/>
</dbReference>
<keyword evidence="12 23" id="KW-0560">Oxidoreductase</keyword>
<dbReference type="FunFam" id="3.20.20.70:FF:000031">
    <property type="entry name" value="Glutamate synthase 1 [NADH]"/>
    <property type="match status" value="1"/>
</dbReference>
<dbReference type="Gene3D" id="3.60.20.10">
    <property type="entry name" value="Glutamine Phosphoribosylpyrophosphate, subunit 1, domain 1"/>
    <property type="match status" value="1"/>
</dbReference>
<dbReference type="InterPro" id="IPR002932">
    <property type="entry name" value="Glu_synthdom"/>
</dbReference>
<dbReference type="Pfam" id="PF00310">
    <property type="entry name" value="GATase_2"/>
    <property type="match status" value="1"/>
</dbReference>
<organism evidence="23 24">
    <name type="scientific">Hyphomicrobium album</name>
    <dbReference type="NCBI Taxonomy" id="2665159"/>
    <lineage>
        <taxon>Bacteria</taxon>
        <taxon>Pseudomonadati</taxon>
        <taxon>Pseudomonadota</taxon>
        <taxon>Alphaproteobacteria</taxon>
        <taxon>Hyphomicrobiales</taxon>
        <taxon>Hyphomicrobiaceae</taxon>
        <taxon>Hyphomicrobium</taxon>
    </lineage>
</organism>
<evidence type="ECO:0000256" key="11">
    <source>
        <dbReference type="ARBA" id="ARBA00022962"/>
    </source>
</evidence>
<evidence type="ECO:0000256" key="7">
    <source>
        <dbReference type="ARBA" id="ARBA00022630"/>
    </source>
</evidence>
<keyword evidence="6" id="KW-0028">Amino-acid biosynthesis</keyword>
<feature type="region of interest" description="Disordered" evidence="21">
    <location>
        <begin position="1"/>
        <end position="21"/>
    </location>
</feature>
<reference evidence="23 24" key="1">
    <citation type="submission" date="2019-11" db="EMBL/GenBank/DDBJ databases">
        <title>Identification of a novel strain.</title>
        <authorList>
            <person name="Xu Q."/>
            <person name="Wang G."/>
        </authorList>
    </citation>
    <scope>NUCLEOTIDE SEQUENCE [LARGE SCALE GENOMIC DNA]</scope>
    <source>
        <strain evidence="24">xq</strain>
    </source>
</reference>
<dbReference type="InterPro" id="IPR013785">
    <property type="entry name" value="Aldolase_TIM"/>
</dbReference>
<keyword evidence="10" id="KW-0274">FAD</keyword>
<dbReference type="FunFam" id="3.20.20.70:FF:000053">
    <property type="entry name" value="Glutamate synthase large subunit"/>
    <property type="match status" value="1"/>
</dbReference>
<feature type="domain" description="Glutamine amidotransferase type-2" evidence="22">
    <location>
        <begin position="28"/>
        <end position="427"/>
    </location>
</feature>
<dbReference type="FunFam" id="3.60.20.10:FF:000001">
    <property type="entry name" value="Glutamate synthase, large subunit"/>
    <property type="match status" value="1"/>
</dbReference>
<dbReference type="GO" id="GO:0006537">
    <property type="term" value="P:glutamate biosynthetic process"/>
    <property type="evidence" value="ECO:0007669"/>
    <property type="project" value="UniProtKB-KW"/>
</dbReference>
<evidence type="ECO:0000256" key="13">
    <source>
        <dbReference type="ARBA" id="ARBA00023004"/>
    </source>
</evidence>
<dbReference type="Gene3D" id="3.20.20.70">
    <property type="entry name" value="Aldolase class I"/>
    <property type="match status" value="2"/>
</dbReference>
<evidence type="ECO:0000256" key="15">
    <source>
        <dbReference type="ARBA" id="ARBA00023164"/>
    </source>
</evidence>
<keyword evidence="13" id="KW-0408">Iron</keyword>
<evidence type="ECO:0000256" key="17">
    <source>
        <dbReference type="ARBA" id="ARBA00037898"/>
    </source>
</evidence>
<dbReference type="PANTHER" id="PTHR11938">
    <property type="entry name" value="FAD NADPH DEHYDROGENASE/OXIDOREDUCTASE"/>
    <property type="match status" value="1"/>
</dbReference>
<dbReference type="InterPro" id="IPR050711">
    <property type="entry name" value="ET-N_metabolism_enzyme"/>
</dbReference>
<dbReference type="InterPro" id="IPR029055">
    <property type="entry name" value="Ntn_hydrolases_N"/>
</dbReference>
<evidence type="ECO:0000256" key="4">
    <source>
        <dbReference type="ARBA" id="ARBA00009716"/>
    </source>
</evidence>
<comment type="cofactor">
    <cofactor evidence="3">
        <name>FAD</name>
        <dbReference type="ChEBI" id="CHEBI:57692"/>
    </cofactor>
</comment>
<keyword evidence="7" id="KW-0285">Flavoprotein</keyword>
<comment type="cofactor">
    <cofactor evidence="1">
        <name>FMN</name>
        <dbReference type="ChEBI" id="CHEBI:58210"/>
    </cofactor>
</comment>
<evidence type="ECO:0000256" key="12">
    <source>
        <dbReference type="ARBA" id="ARBA00023002"/>
    </source>
</evidence>
<dbReference type="GO" id="GO:0046872">
    <property type="term" value="F:metal ion binding"/>
    <property type="evidence" value="ECO:0007669"/>
    <property type="project" value="UniProtKB-KW"/>
</dbReference>
<accession>A0A6I3KK44</accession>
<comment type="cofactor">
    <cofactor evidence="2">
        <name>[3Fe-4S] cluster</name>
        <dbReference type="ChEBI" id="CHEBI:21137"/>
    </cofactor>
</comment>
<evidence type="ECO:0000256" key="10">
    <source>
        <dbReference type="ARBA" id="ARBA00022827"/>
    </source>
</evidence>
<dbReference type="Pfam" id="PF04898">
    <property type="entry name" value="Glu_syn_central"/>
    <property type="match status" value="1"/>
</dbReference>
<dbReference type="Proteomes" id="UP000440694">
    <property type="component" value="Unassembled WGS sequence"/>
</dbReference>
<evidence type="ECO:0000256" key="9">
    <source>
        <dbReference type="ARBA" id="ARBA00022723"/>
    </source>
</evidence>
<comment type="pathway">
    <text evidence="17">Amino-acid biosynthesis; L-glutamate biosynthesis via GLT pathway; L-glutamate from 2-oxoglutarate and L-glutamine (NADP(+) route): step 1/1.</text>
</comment>
<evidence type="ECO:0000256" key="14">
    <source>
        <dbReference type="ARBA" id="ARBA00023014"/>
    </source>
</evidence>
<evidence type="ECO:0000256" key="3">
    <source>
        <dbReference type="ARBA" id="ARBA00001974"/>
    </source>
</evidence>
<sequence length="1567" mass="171524">MSEDEPMGSFEPPPAQGLYDPAHERDSCGVGFIADLNGRKSHQIVSDALKILANLEHRGAVGADPLAGDGAGILIQIPHDFLKDECKKLGFSLPPPGRYAVGHIFMPRDERLRAHCERVWTRVVKEEGLELLGWRTVPTDNSSLSEMVVGTEPLHRQIFIGRPSSILDQEDFERALFLVRKIVSNSIVQAYKNRDIGHYTVSLSSRTLVYKGMFLSYQVKAYYTDLSDPRFVSAMALVHQRFSTNTFPSWKLAHPYRFVAHNGEINTLRGNVNWMAARQATVSSPLYGNDISKLWPISYEGQSDTACFDNALEFLVMGGYSLTHAAMMLIPEAWAGNPLMDRKRRAFYEYHACLMEPWDGPAAMCFSDGRQIGATLDRNGLRPARYFVTKDGLVVMSSEAGVLPMPEESIVQKWRLQPGKMLLIDLEKGRIVSDEELKAEIAASNPYETWLKRTQILVSDLPLPKKRAAAKKSNVSVLDLQQAFGYTQESIKLLMTPMAESGQEAVGSMGTDTPISALSSKSKLLHTYFKQNFAQVTNPPIDSIREELVMSLVSFIGPRPNILDLEGTSKQKRLEVYQPILTNEDLERIRQIGEVKDNEFSSITLDITYAAEKGAAGMAPALDCVCAEAEEAVRSKDYNIIILSDRNVGPDRIPIPSLLATSAVHHHLIKQGLRTSVGLVVETGEANEVHQFCTLAGYGAEAINPYLAFETLEQLLPELGEEISAEEVKKRYIKAIGKAILKVMAKMGISTYQSYCGAQIFDAVGLRTSFVKKYFTGTHTQIEGVGLREIAQETVDRHTAAFGNVPVLENALDVGGEYAYRVRGEAHVWRASVVADLQHAVRGNVPDKYRSFAKQVNDQSEQLMTMRGMFRIRSAESLGRKPVPLDEVEPATQIVKRFATGAMSYGSISREAHTTLAIAMNRIGGKSNTGEGGEEVDRFKPLPNGDSMRSAIKQVASGRFGVTTEYLVNSDMIQIKMAQGAKPGEGGQLPGHKVDKVIAKVRHSTPGVGLISPPPHHDIYSIEDLAQLIFDLKNVNPKGWVSVKLVSEVGVGTVATGVAKARADHVTISGFEGGTGASPLTSIKHAGSPWEIGLAETHQTLVLNRLRGRIAVQVDGGVRTGRDVIVGALLGADEFGFSTAPLIAAGCIMMRKCHLNTCPVGVATQDPVLRAKFQGKPEHVINYFFFVAEEVREYMAALGFRTFDELIGQTEILDKDRAIEHWKAKGLDFSKIFYKPRMPKSVATHHCEAQDHGLDKILDNKLIEICQPALTAKKPVKAELPIVNVDRSTGAMLSGEVATRYGHAGLPEDTIWLTLTGTAGQSFGAWTARGVTLDLVGEGNDYVGKGLSGGKIIVRPNAISSIKPEESIIVGNTVLYGAINGECYFRGIAGERFAVRNSGASAVVEGTGDHGCEYMTGGVVVVLGPTGRNFAAGMSGGIAYVLDETGDFESKCNMAMVELEPVEAEEEIMRRLMGQQGDLESHGLVEVMSDMTKHDAERLYALVARHAHYTNSAKAKAILADWRAYMSKFKKVMPVEYRKALVQMAKAQAADKDGLERIEIGLKAAKA</sequence>
<dbReference type="Pfam" id="PF01645">
    <property type="entry name" value="Glu_synthase"/>
    <property type="match status" value="1"/>
</dbReference>
<keyword evidence="14" id="KW-0411">Iron-sulfur</keyword>
<keyword evidence="9" id="KW-0479">Metal-binding</keyword>
<evidence type="ECO:0000256" key="8">
    <source>
        <dbReference type="ARBA" id="ARBA00022643"/>
    </source>
</evidence>
<keyword evidence="11" id="KW-0315">Glutamine amidotransferase</keyword>
<proteinExistence type="inferred from homology"/>
<dbReference type="InterPro" id="IPR017932">
    <property type="entry name" value="GATase_2_dom"/>
</dbReference>
<dbReference type="NCBIfam" id="NF008730">
    <property type="entry name" value="PRK11750.1"/>
    <property type="match status" value="1"/>
</dbReference>
<dbReference type="CDD" id="cd00982">
    <property type="entry name" value="gltB_C"/>
    <property type="match status" value="1"/>
</dbReference>
<evidence type="ECO:0000256" key="19">
    <source>
        <dbReference type="ARBA" id="ARBA00072108"/>
    </source>
</evidence>
<dbReference type="Pfam" id="PF01493">
    <property type="entry name" value="GXGXG"/>
    <property type="match status" value="1"/>
</dbReference>
<evidence type="ECO:0000256" key="20">
    <source>
        <dbReference type="ARBA" id="ARBA00079921"/>
    </source>
</evidence>
<dbReference type="GO" id="GO:0004355">
    <property type="term" value="F:glutamate synthase (NADPH) activity"/>
    <property type="evidence" value="ECO:0007669"/>
    <property type="project" value="UniProtKB-EC"/>
</dbReference>
<name>A0A6I3KK44_9HYPH</name>
<dbReference type="EMBL" id="WMBQ01000001">
    <property type="protein sequence ID" value="MTD94336.1"/>
    <property type="molecule type" value="Genomic_DNA"/>
</dbReference>
<dbReference type="InterPro" id="IPR036485">
    <property type="entry name" value="Glu_synth_asu_C_sf"/>
</dbReference>
<gene>
    <name evidence="23" type="primary">gltB</name>
    <name evidence="23" type="ORF">GIW81_08305</name>
</gene>
<dbReference type="PROSITE" id="PS51278">
    <property type="entry name" value="GATASE_TYPE_2"/>
    <property type="match status" value="1"/>
</dbReference>
<dbReference type="CDD" id="cd02808">
    <property type="entry name" value="GltS_FMN"/>
    <property type="match status" value="1"/>
</dbReference>
<dbReference type="InterPro" id="IPR006982">
    <property type="entry name" value="Glu_synth_centr_N"/>
</dbReference>
<dbReference type="SUPFAM" id="SSF51395">
    <property type="entry name" value="FMN-linked oxidoreductases"/>
    <property type="match status" value="1"/>
</dbReference>
<dbReference type="GO" id="GO:0051538">
    <property type="term" value="F:3 iron, 4 sulfur cluster binding"/>
    <property type="evidence" value="ECO:0007669"/>
    <property type="project" value="UniProtKB-KW"/>
</dbReference>
<evidence type="ECO:0000256" key="21">
    <source>
        <dbReference type="SAM" id="MobiDB-lite"/>
    </source>
</evidence>
<dbReference type="EC" id="1.4.1.13" evidence="5"/>
<evidence type="ECO:0000256" key="18">
    <source>
        <dbReference type="ARBA" id="ARBA00048151"/>
    </source>
</evidence>
<evidence type="ECO:0000256" key="5">
    <source>
        <dbReference type="ARBA" id="ARBA00012079"/>
    </source>
</evidence>
<comment type="similarity">
    <text evidence="4">Belongs to the glutamate synthase family.</text>
</comment>
<dbReference type="CDD" id="cd00713">
    <property type="entry name" value="GltS"/>
    <property type="match status" value="1"/>
</dbReference>
<dbReference type="PANTHER" id="PTHR11938:SF133">
    <property type="entry name" value="GLUTAMATE SYNTHASE (NADH)"/>
    <property type="match status" value="1"/>
</dbReference>
<dbReference type="SUPFAM" id="SSF56235">
    <property type="entry name" value="N-terminal nucleophile aminohydrolases (Ntn hydrolases)"/>
    <property type="match status" value="1"/>
</dbReference>
<evidence type="ECO:0000256" key="6">
    <source>
        <dbReference type="ARBA" id="ARBA00022605"/>
    </source>
</evidence>
<dbReference type="SUPFAM" id="SSF69336">
    <property type="entry name" value="Alpha subunit of glutamate synthase, C-terminal domain"/>
    <property type="match status" value="1"/>
</dbReference>
<evidence type="ECO:0000313" key="24">
    <source>
        <dbReference type="Proteomes" id="UP000440694"/>
    </source>
</evidence>
<evidence type="ECO:0000256" key="16">
    <source>
        <dbReference type="ARBA" id="ARBA00023291"/>
    </source>
</evidence>
<comment type="catalytic activity">
    <reaction evidence="18">
        <text>2 L-glutamate + NADP(+) = L-glutamine + 2-oxoglutarate + NADPH + H(+)</text>
        <dbReference type="Rhea" id="RHEA:15501"/>
        <dbReference type="ChEBI" id="CHEBI:15378"/>
        <dbReference type="ChEBI" id="CHEBI:16810"/>
        <dbReference type="ChEBI" id="CHEBI:29985"/>
        <dbReference type="ChEBI" id="CHEBI:57783"/>
        <dbReference type="ChEBI" id="CHEBI:58349"/>
        <dbReference type="ChEBI" id="CHEBI:58359"/>
        <dbReference type="EC" id="1.4.1.13"/>
    </reaction>
</comment>
<evidence type="ECO:0000313" key="23">
    <source>
        <dbReference type="EMBL" id="MTD94336.1"/>
    </source>
</evidence>
<comment type="caution">
    <text evidence="23">The sequence shown here is derived from an EMBL/GenBank/DDBJ whole genome shotgun (WGS) entry which is preliminary data.</text>
</comment>
<dbReference type="GO" id="GO:0019676">
    <property type="term" value="P:ammonia assimilation cycle"/>
    <property type="evidence" value="ECO:0007669"/>
    <property type="project" value="TreeGrafter"/>
</dbReference>
<evidence type="ECO:0000259" key="22">
    <source>
        <dbReference type="PROSITE" id="PS51278"/>
    </source>
</evidence>
<evidence type="ECO:0000256" key="1">
    <source>
        <dbReference type="ARBA" id="ARBA00001917"/>
    </source>
</evidence>
<feature type="region of interest" description="Disordered" evidence="21">
    <location>
        <begin position="923"/>
        <end position="944"/>
    </location>
</feature>
<protein>
    <recommendedName>
        <fullName evidence="19">Glutamate synthase [NADPH] large chain</fullName>
        <ecNumber evidence="5">1.4.1.13</ecNumber>
    </recommendedName>
    <alternativeName>
        <fullName evidence="20">Glutamate synthase subunit alpha</fullName>
    </alternativeName>
</protein>
<keyword evidence="8" id="KW-0288">FMN</keyword>
<keyword evidence="15" id="KW-0314">Glutamate biosynthesis</keyword>
<evidence type="ECO:0000256" key="2">
    <source>
        <dbReference type="ARBA" id="ARBA00001927"/>
    </source>
</evidence>